<sequence>MVEIEVNYTGSTVNLKFSGHMEDSKEMYLVDYDYSIREELNLAFYRNIFTTKVTYICLIQDTCTNEYVSLVVQRLINSKSILYELLPIYLGTSLGNRTITCVNTTNDEIPCYGGYCERITEEIVPWWVYADCRYPSESSVFSTVELTSLTAFFYKFVPENSATNHENYNKMTLLCNVDLCNNLETSNRGKFIIDEYNQAAFDFPVNDTLVTTLVSSLQTAFQSTNITSMSHLSSSMVWPSTFTPTHQTNESSTGIHIITLLFRISPVAYSINGYGCLANYEMN</sequence>
<comment type="caution">
    <text evidence="1">The sequence shown here is derived from an EMBL/GenBank/DDBJ whole genome shotgun (WGS) entry which is preliminary data.</text>
</comment>
<reference evidence="1" key="1">
    <citation type="submission" date="2021-02" db="EMBL/GenBank/DDBJ databases">
        <authorList>
            <person name="Nowell W R."/>
        </authorList>
    </citation>
    <scope>NUCLEOTIDE SEQUENCE</scope>
</reference>
<evidence type="ECO:0000313" key="2">
    <source>
        <dbReference type="Proteomes" id="UP000681720"/>
    </source>
</evidence>
<dbReference type="AlphaFoldDB" id="A0A8S2QIK6"/>
<dbReference type="EMBL" id="CAJOBJ010008279">
    <property type="protein sequence ID" value="CAF4108053.1"/>
    <property type="molecule type" value="Genomic_DNA"/>
</dbReference>
<organism evidence="1 2">
    <name type="scientific">Rotaria magnacalcarata</name>
    <dbReference type="NCBI Taxonomy" id="392030"/>
    <lineage>
        <taxon>Eukaryota</taxon>
        <taxon>Metazoa</taxon>
        <taxon>Spiralia</taxon>
        <taxon>Gnathifera</taxon>
        <taxon>Rotifera</taxon>
        <taxon>Eurotatoria</taxon>
        <taxon>Bdelloidea</taxon>
        <taxon>Philodinida</taxon>
        <taxon>Philodinidae</taxon>
        <taxon>Rotaria</taxon>
    </lineage>
</organism>
<protein>
    <submittedName>
        <fullName evidence="1">Uncharacterized protein</fullName>
    </submittedName>
</protein>
<dbReference type="Proteomes" id="UP000681720">
    <property type="component" value="Unassembled WGS sequence"/>
</dbReference>
<proteinExistence type="predicted"/>
<accession>A0A8S2QIK6</accession>
<gene>
    <name evidence="1" type="ORF">GIL414_LOCUS17439</name>
</gene>
<name>A0A8S2QIK6_9BILA</name>
<evidence type="ECO:0000313" key="1">
    <source>
        <dbReference type="EMBL" id="CAF4108053.1"/>
    </source>
</evidence>